<dbReference type="Pfam" id="PF13560">
    <property type="entry name" value="HTH_31"/>
    <property type="match status" value="1"/>
</dbReference>
<accession>A0A810N747</accession>
<dbReference type="GO" id="GO:0003677">
    <property type="term" value="F:DNA binding"/>
    <property type="evidence" value="ECO:0007669"/>
    <property type="project" value="InterPro"/>
</dbReference>
<dbReference type="SMART" id="SM00382">
    <property type="entry name" value="AAA"/>
    <property type="match status" value="1"/>
</dbReference>
<dbReference type="PANTHER" id="PTHR47691:SF3">
    <property type="entry name" value="HTH-TYPE TRANSCRIPTIONAL REGULATOR RV0890C-RELATED"/>
    <property type="match status" value="1"/>
</dbReference>
<keyword evidence="3" id="KW-1185">Reference proteome</keyword>
<proteinExistence type="predicted"/>
<dbReference type="InterPro" id="IPR011990">
    <property type="entry name" value="TPR-like_helical_dom_sf"/>
</dbReference>
<dbReference type="SUPFAM" id="SSF52540">
    <property type="entry name" value="P-loop containing nucleoside triphosphate hydrolases"/>
    <property type="match status" value="1"/>
</dbReference>
<reference evidence="2" key="1">
    <citation type="submission" date="2020-08" db="EMBL/GenBank/DDBJ databases">
        <title>Whole genome shotgun sequence of Polymorphospora rubra NBRC 101157.</title>
        <authorList>
            <person name="Komaki H."/>
            <person name="Tamura T."/>
        </authorList>
    </citation>
    <scope>NUCLEOTIDE SEQUENCE</scope>
    <source>
        <strain evidence="2">NBRC 101157</strain>
    </source>
</reference>
<dbReference type="Gene3D" id="1.10.260.40">
    <property type="entry name" value="lambda repressor-like DNA-binding domains"/>
    <property type="match status" value="1"/>
</dbReference>
<name>A0A810N747_9ACTN</name>
<dbReference type="GO" id="GO:0043531">
    <property type="term" value="F:ADP binding"/>
    <property type="evidence" value="ECO:0007669"/>
    <property type="project" value="InterPro"/>
</dbReference>
<dbReference type="InterPro" id="IPR010982">
    <property type="entry name" value="Lambda_DNA-bd_dom_sf"/>
</dbReference>
<dbReference type="SUPFAM" id="SSF47413">
    <property type="entry name" value="lambda repressor-like DNA-binding domains"/>
    <property type="match status" value="1"/>
</dbReference>
<dbReference type="CDD" id="cd00093">
    <property type="entry name" value="HTH_XRE"/>
    <property type="match status" value="1"/>
</dbReference>
<organism evidence="2 3">
    <name type="scientific">Polymorphospora rubra</name>
    <dbReference type="NCBI Taxonomy" id="338584"/>
    <lineage>
        <taxon>Bacteria</taxon>
        <taxon>Bacillati</taxon>
        <taxon>Actinomycetota</taxon>
        <taxon>Actinomycetes</taxon>
        <taxon>Micromonosporales</taxon>
        <taxon>Micromonosporaceae</taxon>
        <taxon>Polymorphospora</taxon>
    </lineage>
</organism>
<dbReference type="Proteomes" id="UP000680866">
    <property type="component" value="Chromosome"/>
</dbReference>
<dbReference type="PANTHER" id="PTHR47691">
    <property type="entry name" value="REGULATOR-RELATED"/>
    <property type="match status" value="1"/>
</dbReference>
<dbReference type="SUPFAM" id="SSF48452">
    <property type="entry name" value="TPR-like"/>
    <property type="match status" value="1"/>
</dbReference>
<dbReference type="InterPro" id="IPR049945">
    <property type="entry name" value="AAA_22"/>
</dbReference>
<gene>
    <name evidence="2" type="ORF">Prubr_53150</name>
</gene>
<feature type="domain" description="HTH cro/C1-type" evidence="1">
    <location>
        <begin position="11"/>
        <end position="66"/>
    </location>
</feature>
<evidence type="ECO:0000313" key="2">
    <source>
        <dbReference type="EMBL" id="BCJ68294.1"/>
    </source>
</evidence>
<dbReference type="KEGG" id="pry:Prubr_53150"/>
<dbReference type="PRINTS" id="PR00364">
    <property type="entry name" value="DISEASERSIST"/>
</dbReference>
<dbReference type="Gene3D" id="1.25.40.10">
    <property type="entry name" value="Tetratricopeptide repeat domain"/>
    <property type="match status" value="1"/>
</dbReference>
<dbReference type="SMART" id="SM00530">
    <property type="entry name" value="HTH_XRE"/>
    <property type="match status" value="1"/>
</dbReference>
<dbReference type="EMBL" id="AP023359">
    <property type="protein sequence ID" value="BCJ68294.1"/>
    <property type="molecule type" value="Genomic_DNA"/>
</dbReference>
<evidence type="ECO:0000259" key="1">
    <source>
        <dbReference type="PROSITE" id="PS50943"/>
    </source>
</evidence>
<evidence type="ECO:0000313" key="3">
    <source>
        <dbReference type="Proteomes" id="UP000680866"/>
    </source>
</evidence>
<dbReference type="InterPro" id="IPR001387">
    <property type="entry name" value="Cro/C1-type_HTH"/>
</dbReference>
<protein>
    <recommendedName>
        <fullName evidence="1">HTH cro/C1-type domain-containing protein</fullName>
    </recommendedName>
</protein>
<dbReference type="PROSITE" id="PS50943">
    <property type="entry name" value="HTH_CROC1"/>
    <property type="match status" value="1"/>
</dbReference>
<dbReference type="Pfam" id="PF13401">
    <property type="entry name" value="AAA_22"/>
    <property type="match status" value="1"/>
</dbReference>
<dbReference type="InterPro" id="IPR027417">
    <property type="entry name" value="P-loop_NTPase"/>
</dbReference>
<dbReference type="Gene3D" id="3.40.50.300">
    <property type="entry name" value="P-loop containing nucleotide triphosphate hydrolases"/>
    <property type="match status" value="1"/>
</dbReference>
<sequence>MVALSSFGQRLRELRRLAGLTIEELSEASGVSARAISDMERGRSRAPQARTLSALADALGLDGSDRARLVEWTRSRRSESAVGRPRGGELPRSVREFVGRVPELRLLRRHGTAGSDDGPTPVVVVHGPPGVGKTTFAVHAAGQLRDRFVDGQLHVDLRGTDAAPMDAGEALTRLLRALDVSPRAIADDEAERAGQLRAVLRRRRCLLVLDNAASEAQVRPLLPGAGAGLVVVTSRRTLGGLEGVLRIGLPPLAPVESAGLLRALVRDLADRATAQDVEAVARLCGHLPLALRIAGTRLASRPEWTMAHLAARLSDADRRLAGLAVGDLGVEPAFALSYAQLPGPARAMFRRLAHVPGVDFAAPLAAVLTGTGPHDAEDQLEELVELGLLQPVGFDRYRFHDLIRLFAEKRLRDEEPADTRSATGHRMTDWLLETAIVAGRWFEPGFGAPPADWRGLVPLDTAERAQSWLQVEADNWLAALRGAAAAGQHQRVVDVAESMHWYSDRMTHWGHWSEVYQLSSAAAARLPDRRQEITHINYHAWAQAVCGRRYDDSAALAMDAYRLAGELGDIGEQANALSYAGDAWRFAGDYGRALWAYCRAQELADSAGNHDEFVQMGLGVGLALIGLGRFDEALAELRTVLREVDTRPVAPSPKNAAQVVARVFSARALAELRRWPEAIEEATAVLPAATGFGALTPLGHLHLALGRAYAALGSTEEARGHLVRAGELFEEGGAREGATELARSALAALDV</sequence>
<dbReference type="InterPro" id="IPR003593">
    <property type="entry name" value="AAA+_ATPase"/>
</dbReference>
<dbReference type="AlphaFoldDB" id="A0A810N747"/>